<evidence type="ECO:0000313" key="8">
    <source>
        <dbReference type="EMBL" id="CAD8085199.1"/>
    </source>
</evidence>
<evidence type="ECO:0000259" key="7">
    <source>
        <dbReference type="PROSITE" id="PS50011"/>
    </source>
</evidence>
<evidence type="ECO:0000256" key="4">
    <source>
        <dbReference type="ARBA" id="ARBA00022777"/>
    </source>
</evidence>
<keyword evidence="3" id="KW-0547">Nucleotide-binding</keyword>
<dbReference type="InterPro" id="IPR000719">
    <property type="entry name" value="Prot_kinase_dom"/>
</dbReference>
<dbReference type="GO" id="GO:0004674">
    <property type="term" value="F:protein serine/threonine kinase activity"/>
    <property type="evidence" value="ECO:0007669"/>
    <property type="project" value="UniProtKB-KW"/>
</dbReference>
<keyword evidence="5" id="KW-0067">ATP-binding</keyword>
<dbReference type="OrthoDB" id="4062651at2759"/>
<feature type="active site" description="Proton acceptor" evidence="6">
    <location>
        <position position="122"/>
    </location>
</feature>
<organism evidence="8 9">
    <name type="scientific">Paramecium sonneborni</name>
    <dbReference type="NCBI Taxonomy" id="65129"/>
    <lineage>
        <taxon>Eukaryota</taxon>
        <taxon>Sar</taxon>
        <taxon>Alveolata</taxon>
        <taxon>Ciliophora</taxon>
        <taxon>Intramacronucleata</taxon>
        <taxon>Oligohymenophorea</taxon>
        <taxon>Peniculida</taxon>
        <taxon>Parameciidae</taxon>
        <taxon>Paramecium</taxon>
    </lineage>
</organism>
<dbReference type="InterPro" id="IPR030616">
    <property type="entry name" value="Aur-like"/>
</dbReference>
<keyword evidence="1" id="KW-0723">Serine/threonine-protein kinase</keyword>
<proteinExistence type="predicted"/>
<dbReference type="EMBL" id="CAJJDN010000048">
    <property type="protein sequence ID" value="CAD8085199.1"/>
    <property type="molecule type" value="Genomic_DNA"/>
</dbReference>
<keyword evidence="4" id="KW-0418">Kinase</keyword>
<evidence type="ECO:0000256" key="2">
    <source>
        <dbReference type="ARBA" id="ARBA00022679"/>
    </source>
</evidence>
<evidence type="ECO:0000313" key="9">
    <source>
        <dbReference type="Proteomes" id="UP000692954"/>
    </source>
</evidence>
<dbReference type="Proteomes" id="UP000692954">
    <property type="component" value="Unassembled WGS sequence"/>
</dbReference>
<dbReference type="SMART" id="SM00220">
    <property type="entry name" value="S_TKc"/>
    <property type="match status" value="1"/>
</dbReference>
<evidence type="ECO:0000256" key="3">
    <source>
        <dbReference type="ARBA" id="ARBA00022741"/>
    </source>
</evidence>
<dbReference type="PANTHER" id="PTHR24350">
    <property type="entry name" value="SERINE/THREONINE-PROTEIN KINASE IAL-RELATED"/>
    <property type="match status" value="1"/>
</dbReference>
<sequence length="206" mass="24908">MEQIKNMKVLEQLGNNCYRILIQNQQAQLDVISKRMVLANKSYLQLRKWIEIQYHINHPNVQKLFFYCHDQDNVYVVREYMSKGSLINWIKYGDFDEELLNSIANQLFSVQQYLNENQLYLDLQINNIFFDENNKIKISNLEEIEHKSKKINQSQQIGLILYECIFKRKCRFDYVMQNDQVVRQPRVLITQEIKESVLKLLQEYMK</sequence>
<evidence type="ECO:0000256" key="5">
    <source>
        <dbReference type="ARBA" id="ARBA00022840"/>
    </source>
</evidence>
<keyword evidence="2" id="KW-0808">Transferase</keyword>
<dbReference type="PROSITE" id="PS50011">
    <property type="entry name" value="PROTEIN_KINASE_DOM"/>
    <property type="match status" value="1"/>
</dbReference>
<comment type="caution">
    <text evidence="8">The sequence shown here is derived from an EMBL/GenBank/DDBJ whole genome shotgun (WGS) entry which is preliminary data.</text>
</comment>
<keyword evidence="9" id="KW-1185">Reference proteome</keyword>
<dbReference type="GO" id="GO:0005524">
    <property type="term" value="F:ATP binding"/>
    <property type="evidence" value="ECO:0007669"/>
    <property type="project" value="UniProtKB-KW"/>
</dbReference>
<reference evidence="8" key="1">
    <citation type="submission" date="2021-01" db="EMBL/GenBank/DDBJ databases">
        <authorList>
            <consortium name="Genoscope - CEA"/>
            <person name="William W."/>
        </authorList>
    </citation>
    <scope>NUCLEOTIDE SEQUENCE</scope>
</reference>
<name>A0A8S1N181_9CILI</name>
<feature type="domain" description="Protein kinase" evidence="7">
    <location>
        <begin position="7"/>
        <end position="206"/>
    </location>
</feature>
<gene>
    <name evidence="8" type="ORF">PSON_ATCC_30995.1.T0480036</name>
</gene>
<dbReference type="AlphaFoldDB" id="A0A8S1N181"/>
<evidence type="ECO:0000256" key="1">
    <source>
        <dbReference type="ARBA" id="ARBA00022527"/>
    </source>
</evidence>
<dbReference type="Pfam" id="PF00069">
    <property type="entry name" value="Pkinase"/>
    <property type="match status" value="1"/>
</dbReference>
<accession>A0A8S1N181</accession>
<protein>
    <recommendedName>
        <fullName evidence="7">Protein kinase domain-containing protein</fullName>
    </recommendedName>
</protein>
<evidence type="ECO:0000256" key="6">
    <source>
        <dbReference type="PIRSR" id="PIRSR630616-1"/>
    </source>
</evidence>